<name>A0A8S5QXH6_9CAUD</name>
<reference evidence="1" key="1">
    <citation type="journal article" date="2021" name="Proc. Natl. Acad. Sci. U.S.A.">
        <title>A Catalog of Tens of Thousands of Viruses from Human Metagenomes Reveals Hidden Associations with Chronic Diseases.</title>
        <authorList>
            <person name="Tisza M.J."/>
            <person name="Buck C.B."/>
        </authorList>
    </citation>
    <scope>NUCLEOTIDE SEQUENCE</scope>
    <source>
        <strain evidence="1">CtoWO12</strain>
    </source>
</reference>
<evidence type="ECO:0000313" key="1">
    <source>
        <dbReference type="EMBL" id="DAE23902.1"/>
    </source>
</evidence>
<protein>
    <submittedName>
        <fullName evidence="1">Uncharacterized protein</fullName>
    </submittedName>
</protein>
<accession>A0A8S5QXH6</accession>
<organism evidence="1">
    <name type="scientific">Siphoviridae sp. ctoWO12</name>
    <dbReference type="NCBI Taxonomy" id="2826461"/>
    <lineage>
        <taxon>Viruses</taxon>
        <taxon>Duplodnaviria</taxon>
        <taxon>Heunggongvirae</taxon>
        <taxon>Uroviricota</taxon>
        <taxon>Caudoviricetes</taxon>
    </lineage>
</organism>
<proteinExistence type="predicted"/>
<dbReference type="EMBL" id="BK015761">
    <property type="protein sequence ID" value="DAE23902.1"/>
    <property type="molecule type" value="Genomic_DNA"/>
</dbReference>
<sequence length="229" mass="24625">MYIRQNWQSGDVITATKMNNLEEGIAEAGVHPLDAIETGTGATVDNYTAAGLYWLDPTTVTDIPSGASGLLSVSTNRDESIIFQTFYGYGTNGHLAMRFYVEKQWREWVQRPTVTPINAGGTGATTAAAALTALGGAPIISRGAYYGSLSNVGNTPGTLYDNSVVWFATSNGTTDAPKSGFGICTTWSQGGGYLQEVKYIDGSYYWRMYFNDGNGDAWHGWFNVATSSV</sequence>